<dbReference type="PROSITE" id="PS00188">
    <property type="entry name" value="BIOTIN"/>
    <property type="match status" value="1"/>
</dbReference>
<dbReference type="SUPFAM" id="SSF51230">
    <property type="entry name" value="Single hybrid motif"/>
    <property type="match status" value="1"/>
</dbReference>
<feature type="domain" description="Lipoyl-binding" evidence="2">
    <location>
        <begin position="1"/>
        <end position="70"/>
    </location>
</feature>
<dbReference type="InterPro" id="IPR011053">
    <property type="entry name" value="Single_hybrid_motif"/>
</dbReference>
<evidence type="ECO:0000313" key="3">
    <source>
        <dbReference type="EMBL" id="AKE57846.1"/>
    </source>
</evidence>
<name>A0A0F6TT30_CITAM</name>
<keyword evidence="1" id="KW-0092">Biotin</keyword>
<sequence>MSEMKSKVPGIVEEILCAVGDNVAKGQQVLVMEAMKMKMPIPAHEAGTIKSISVNVGDRVNPGSPLFEIEP</sequence>
<proteinExistence type="predicted"/>
<accession>A0A0F6TT30</accession>
<dbReference type="KEGG" id="cama:F384_01145"/>
<dbReference type="CDD" id="cd06850">
    <property type="entry name" value="biotinyl_domain"/>
    <property type="match status" value="1"/>
</dbReference>
<dbReference type="Gene3D" id="2.40.50.100">
    <property type="match status" value="1"/>
</dbReference>
<gene>
    <name evidence="3" type="ORF">F384_01145</name>
</gene>
<protein>
    <submittedName>
        <fullName evidence="3">Biotin</fullName>
    </submittedName>
</protein>
<dbReference type="HOGENOM" id="CLU_016733_9_1_6"/>
<dbReference type="PANTHER" id="PTHR45266:SF3">
    <property type="entry name" value="OXALOACETATE DECARBOXYLASE ALPHA CHAIN"/>
    <property type="match status" value="1"/>
</dbReference>
<evidence type="ECO:0000259" key="2">
    <source>
        <dbReference type="PROSITE" id="PS50968"/>
    </source>
</evidence>
<dbReference type="InterPro" id="IPR001882">
    <property type="entry name" value="Biotin_BS"/>
</dbReference>
<dbReference type="Pfam" id="PF00364">
    <property type="entry name" value="Biotin_lipoyl"/>
    <property type="match status" value="1"/>
</dbReference>
<dbReference type="AlphaFoldDB" id="A0A0F6TT30"/>
<evidence type="ECO:0000256" key="1">
    <source>
        <dbReference type="ARBA" id="ARBA00023267"/>
    </source>
</evidence>
<dbReference type="RefSeq" id="WP_046475898.1">
    <property type="nucleotide sequence ID" value="NZ_CP011132.1"/>
</dbReference>
<organism evidence="3 4">
    <name type="scientific">Citrobacter amalonaticus Y19</name>
    <dbReference type="NCBI Taxonomy" id="1261127"/>
    <lineage>
        <taxon>Bacteria</taxon>
        <taxon>Pseudomonadati</taxon>
        <taxon>Pseudomonadota</taxon>
        <taxon>Gammaproteobacteria</taxon>
        <taxon>Enterobacterales</taxon>
        <taxon>Enterobacteriaceae</taxon>
        <taxon>Citrobacter</taxon>
    </lineage>
</organism>
<dbReference type="PANTHER" id="PTHR45266">
    <property type="entry name" value="OXALOACETATE DECARBOXYLASE ALPHA CHAIN"/>
    <property type="match status" value="1"/>
</dbReference>
<evidence type="ECO:0000313" key="4">
    <source>
        <dbReference type="Proteomes" id="UP000034085"/>
    </source>
</evidence>
<dbReference type="PATRIC" id="fig|1261127.3.peg.229"/>
<reference evidence="3 4" key="1">
    <citation type="journal article" date="2013" name="Appl. Microbiol. Biotechnol.">
        <title>Glycerol assimilation and production of 1,3-propanediol by Citrobacter amalonaticus Y19.</title>
        <authorList>
            <person name="Ainala S.K."/>
            <person name="Ashok S."/>
            <person name="Ko Y."/>
            <person name="Park S."/>
        </authorList>
    </citation>
    <scope>NUCLEOTIDE SEQUENCE [LARGE SCALE GENOMIC DNA]</scope>
    <source>
        <strain evidence="3 4">Y19</strain>
    </source>
</reference>
<dbReference type="EMBL" id="CP011132">
    <property type="protein sequence ID" value="AKE57846.1"/>
    <property type="molecule type" value="Genomic_DNA"/>
</dbReference>
<dbReference type="PROSITE" id="PS50968">
    <property type="entry name" value="BIOTINYL_LIPOYL"/>
    <property type="match status" value="1"/>
</dbReference>
<dbReference type="Proteomes" id="UP000034085">
    <property type="component" value="Chromosome"/>
</dbReference>
<dbReference type="InterPro" id="IPR050709">
    <property type="entry name" value="Biotin_Carboxyl_Carrier/Decarb"/>
</dbReference>
<dbReference type="OrthoDB" id="9760256at2"/>
<dbReference type="InterPro" id="IPR000089">
    <property type="entry name" value="Biotin_lipoyl"/>
</dbReference>